<dbReference type="InterPro" id="IPR032465">
    <property type="entry name" value="ACMSD"/>
</dbReference>
<dbReference type="SUPFAM" id="SSF51556">
    <property type="entry name" value="Metallo-dependent hydrolases"/>
    <property type="match status" value="1"/>
</dbReference>
<accession>A0A212JJ90</accession>
<name>A0A212JJ90_9DELT</name>
<feature type="domain" description="Amidohydrolase-related" evidence="2">
    <location>
        <begin position="4"/>
        <end position="263"/>
    </location>
</feature>
<keyword evidence="1" id="KW-0456">Lyase</keyword>
<dbReference type="CDD" id="cd01292">
    <property type="entry name" value="metallo-dependent_hydrolases"/>
    <property type="match status" value="1"/>
</dbReference>
<dbReference type="InterPro" id="IPR032466">
    <property type="entry name" value="Metal_Hydrolase"/>
</dbReference>
<dbReference type="Pfam" id="PF04909">
    <property type="entry name" value="Amidohydro_2"/>
    <property type="match status" value="1"/>
</dbReference>
<reference evidence="3" key="1">
    <citation type="submission" date="2016-04" db="EMBL/GenBank/DDBJ databases">
        <authorList>
            <person name="Evans L.H."/>
            <person name="Alamgir A."/>
            <person name="Owens N."/>
            <person name="Weber N.D."/>
            <person name="Virtaneva K."/>
            <person name="Barbian K."/>
            <person name="Babar A."/>
            <person name="Rosenke K."/>
        </authorList>
    </citation>
    <scope>NUCLEOTIDE SEQUENCE</scope>
    <source>
        <strain evidence="3">86</strain>
    </source>
</reference>
<dbReference type="GO" id="GO:0016831">
    <property type="term" value="F:carboxy-lyase activity"/>
    <property type="evidence" value="ECO:0007669"/>
    <property type="project" value="InterPro"/>
</dbReference>
<dbReference type="GO" id="GO:0016787">
    <property type="term" value="F:hydrolase activity"/>
    <property type="evidence" value="ECO:0007669"/>
    <property type="project" value="UniProtKB-KW"/>
</dbReference>
<dbReference type="GO" id="GO:0005737">
    <property type="term" value="C:cytoplasm"/>
    <property type="evidence" value="ECO:0007669"/>
    <property type="project" value="TreeGrafter"/>
</dbReference>
<sequence>MFTDIHTHVFHPAVAAKAVARLAALGFTPPGTGTLEDLLARAERAGIGRVVCHTTALTADQVIPANNFAVGLARRESARDTGPAVVCFGSVHPDFARWTEELDRLEKAGVPGIKIHPNFQNLAFDDPRLFPVMEAVGERFILMCHVGCEKPLEANPASPYKLAKLIALFPKARIIAAHLGGYADGVVALDALAGKDIWLDTSNTARTGEAAARAVIARHPFERLLFGSDYPLFDPGEEIPKQQQRFAFSDAQMEALMRNADALLG</sequence>
<dbReference type="PANTHER" id="PTHR21240">
    <property type="entry name" value="2-AMINO-3-CARBOXYLMUCONATE-6-SEMIALDEHYDE DECARBOXYLASE"/>
    <property type="match status" value="1"/>
</dbReference>
<dbReference type="InterPro" id="IPR006680">
    <property type="entry name" value="Amidohydro-rel"/>
</dbReference>
<dbReference type="PANTHER" id="PTHR21240:SF28">
    <property type="entry name" value="ISO-OROTATE DECARBOXYLASE (EUROFUNG)"/>
    <property type="match status" value="1"/>
</dbReference>
<dbReference type="Gene3D" id="3.20.20.140">
    <property type="entry name" value="Metal-dependent hydrolases"/>
    <property type="match status" value="1"/>
</dbReference>
<dbReference type="EMBL" id="FLUQ01000001">
    <property type="protein sequence ID" value="SBV99492.1"/>
    <property type="molecule type" value="Genomic_DNA"/>
</dbReference>
<dbReference type="AlphaFoldDB" id="A0A212JJ90"/>
<proteinExistence type="predicted"/>
<evidence type="ECO:0000256" key="1">
    <source>
        <dbReference type="ARBA" id="ARBA00023239"/>
    </source>
</evidence>
<organism evidence="3">
    <name type="scientific">uncultured delta proteobacterium</name>
    <dbReference type="NCBI Taxonomy" id="34034"/>
    <lineage>
        <taxon>Bacteria</taxon>
        <taxon>Deltaproteobacteria</taxon>
        <taxon>environmental samples</taxon>
    </lineage>
</organism>
<gene>
    <name evidence="3" type="ORF">KL86DPRO_11603</name>
</gene>
<evidence type="ECO:0000259" key="2">
    <source>
        <dbReference type="Pfam" id="PF04909"/>
    </source>
</evidence>
<keyword evidence="3" id="KW-0378">Hydrolase</keyword>
<dbReference type="GO" id="GO:0019748">
    <property type="term" value="P:secondary metabolic process"/>
    <property type="evidence" value="ECO:0007669"/>
    <property type="project" value="TreeGrafter"/>
</dbReference>
<evidence type="ECO:0000313" key="3">
    <source>
        <dbReference type="EMBL" id="SBV99492.1"/>
    </source>
</evidence>
<protein>
    <submittedName>
        <fullName evidence="3">Amidohydrolase 2</fullName>
    </submittedName>
</protein>